<dbReference type="SUPFAM" id="SSF53067">
    <property type="entry name" value="Actin-like ATPase domain"/>
    <property type="match status" value="2"/>
</dbReference>
<organism evidence="2 3">
    <name type="scientific">Paramicrobacterium humi</name>
    <dbReference type="NCBI Taxonomy" id="640635"/>
    <lineage>
        <taxon>Bacteria</taxon>
        <taxon>Bacillati</taxon>
        <taxon>Actinomycetota</taxon>
        <taxon>Actinomycetes</taxon>
        <taxon>Micrococcales</taxon>
        <taxon>Microbacteriaceae</taxon>
        <taxon>Paramicrobacterium</taxon>
    </lineage>
</organism>
<dbReference type="STRING" id="640635.SAMN04489806_0466"/>
<keyword evidence="3" id="KW-1185">Reference proteome</keyword>
<dbReference type="InterPro" id="IPR003494">
    <property type="entry name" value="SHS2_FtsA"/>
</dbReference>
<dbReference type="NCBIfam" id="TIGR01175">
    <property type="entry name" value="pilM"/>
    <property type="match status" value="1"/>
</dbReference>
<dbReference type="GO" id="GO:0051301">
    <property type="term" value="P:cell division"/>
    <property type="evidence" value="ECO:0007669"/>
    <property type="project" value="InterPro"/>
</dbReference>
<protein>
    <submittedName>
        <fullName evidence="2">Type IV pilus assembly protein PilM</fullName>
    </submittedName>
</protein>
<dbReference type="EMBL" id="FNRY01000001">
    <property type="protein sequence ID" value="SEB40796.1"/>
    <property type="molecule type" value="Genomic_DNA"/>
</dbReference>
<accession>A0A1H4J497</accession>
<dbReference type="RefSeq" id="WP_091179432.1">
    <property type="nucleotide sequence ID" value="NZ_FNRY01000001.1"/>
</dbReference>
<dbReference type="InterPro" id="IPR043129">
    <property type="entry name" value="ATPase_NBD"/>
</dbReference>
<dbReference type="SMART" id="SM00842">
    <property type="entry name" value="FtsA"/>
    <property type="match status" value="1"/>
</dbReference>
<evidence type="ECO:0000313" key="3">
    <source>
        <dbReference type="Proteomes" id="UP000199183"/>
    </source>
</evidence>
<dbReference type="CDD" id="cd24049">
    <property type="entry name" value="ASKHA_NBD_PilM"/>
    <property type="match status" value="1"/>
</dbReference>
<dbReference type="PIRSF" id="PIRSF019169">
    <property type="entry name" value="PilM"/>
    <property type="match status" value="1"/>
</dbReference>
<dbReference type="PANTHER" id="PTHR32432">
    <property type="entry name" value="CELL DIVISION PROTEIN FTSA-RELATED"/>
    <property type="match status" value="1"/>
</dbReference>
<evidence type="ECO:0000313" key="2">
    <source>
        <dbReference type="EMBL" id="SEB40796.1"/>
    </source>
</evidence>
<dbReference type="Gene3D" id="3.30.1490.300">
    <property type="match status" value="1"/>
</dbReference>
<dbReference type="PANTHER" id="PTHR32432:SF3">
    <property type="entry name" value="ETHANOLAMINE UTILIZATION PROTEIN EUTJ"/>
    <property type="match status" value="1"/>
</dbReference>
<dbReference type="InterPro" id="IPR005883">
    <property type="entry name" value="PilM"/>
</dbReference>
<dbReference type="InterPro" id="IPR050696">
    <property type="entry name" value="FtsA/MreB"/>
</dbReference>
<proteinExistence type="predicted"/>
<dbReference type="OrthoDB" id="1926201at2"/>
<dbReference type="Gene3D" id="3.30.420.40">
    <property type="match status" value="2"/>
</dbReference>
<sequence length="349" mass="36904">MAANVVGVDIGTRSVRAVEVKDAAKPRPTLVRYHEVALPPGAVQRGEVVEPHTVSTAVKRLWSEGKFSSKKVVLGMGNQRVLTRDFSVQRMSRERIRESLPYIVQDQLPFPVADALLDFYPVSEALTEHGPSINGLLIAAIRESVVGNVRAVEHGGLTANGVDLVPFALARLLAGSEQGSGTVGIVDIGATATTVVIATNGVPQFVRIIAAGGDDLTETLSQRLEMSLDRAEEVKRLMGLRTHVTDPNDEEAMVVINETANELLTSIRNTVGYFSSARPDAPLERIAVTGGGAHLSGLPEALGELTRLPVVHADPYLSVGLARGLNPDQLRASQSAIAVALGLALGSAA</sequence>
<evidence type="ECO:0000259" key="1">
    <source>
        <dbReference type="SMART" id="SM00842"/>
    </source>
</evidence>
<reference evidence="2 3" key="1">
    <citation type="submission" date="2016-10" db="EMBL/GenBank/DDBJ databases">
        <authorList>
            <person name="de Groot N.N."/>
        </authorList>
    </citation>
    <scope>NUCLEOTIDE SEQUENCE [LARGE SCALE GENOMIC DNA]</scope>
    <source>
        <strain evidence="2 3">DSM 21799</strain>
    </source>
</reference>
<dbReference type="Pfam" id="PF11104">
    <property type="entry name" value="PilM_2"/>
    <property type="match status" value="1"/>
</dbReference>
<feature type="domain" description="SHS2" evidence="1">
    <location>
        <begin position="5"/>
        <end position="173"/>
    </location>
</feature>
<gene>
    <name evidence="2" type="ORF">SAMN04489806_0466</name>
</gene>
<name>A0A1H4J497_9MICO</name>
<dbReference type="Proteomes" id="UP000199183">
    <property type="component" value="Unassembled WGS sequence"/>
</dbReference>
<dbReference type="AlphaFoldDB" id="A0A1H4J497"/>